<comment type="similarity">
    <text evidence="1">Belongs to the TSR2 family.</text>
</comment>
<evidence type="ECO:0000256" key="1">
    <source>
        <dbReference type="ARBA" id="ARBA00006524"/>
    </source>
</evidence>
<proteinExistence type="inferred from homology"/>
<organism evidence="3 4">
    <name type="scientific">Thecamonas trahens ATCC 50062</name>
    <dbReference type="NCBI Taxonomy" id="461836"/>
    <lineage>
        <taxon>Eukaryota</taxon>
        <taxon>Apusozoa</taxon>
        <taxon>Apusomonadida</taxon>
        <taxon>Apusomonadidae</taxon>
        <taxon>Thecamonas</taxon>
    </lineage>
</organism>
<evidence type="ECO:0000256" key="2">
    <source>
        <dbReference type="ARBA" id="ARBA00022552"/>
    </source>
</evidence>
<sequence length="202" mass="20515">MADQTTTDVTAQAAALWTDFTHLVAAFVTKMPAMSYAITNSMTAEGGGSAEDVANGLADDLVDLFAARAGEPVFADEVEDIINAALESVAMLVEDDSSASVARLIVNVYAQVIAGNREELDKGLAWAKLTASDPSDAVVADGDDDAAPDGDAAALVGLEAEDDEPVLVAPADANAAADAAAAAAAAATDDDGWTTVSKKKRK</sequence>
<dbReference type="GO" id="GO:0006364">
    <property type="term" value="P:rRNA processing"/>
    <property type="evidence" value="ECO:0007669"/>
    <property type="project" value="UniProtKB-KW"/>
</dbReference>
<evidence type="ECO:0008006" key="5">
    <source>
        <dbReference type="Google" id="ProtNLM"/>
    </source>
</evidence>
<dbReference type="EMBL" id="GL349451">
    <property type="protein sequence ID" value="KNC48528.1"/>
    <property type="molecule type" value="Genomic_DNA"/>
</dbReference>
<dbReference type="RefSeq" id="XP_013758636.1">
    <property type="nucleotide sequence ID" value="XM_013903182.1"/>
</dbReference>
<dbReference type="OrthoDB" id="263560at2759"/>
<dbReference type="Proteomes" id="UP000054408">
    <property type="component" value="Unassembled WGS sequence"/>
</dbReference>
<keyword evidence="4" id="KW-1185">Reference proteome</keyword>
<dbReference type="GeneID" id="25564484"/>
<evidence type="ECO:0000313" key="3">
    <source>
        <dbReference type="EMBL" id="KNC48528.1"/>
    </source>
</evidence>
<dbReference type="AlphaFoldDB" id="A0A0L0DB51"/>
<reference evidence="3 4" key="1">
    <citation type="submission" date="2010-05" db="EMBL/GenBank/DDBJ databases">
        <title>The Genome Sequence of Thecamonas trahens ATCC 50062.</title>
        <authorList>
            <consortium name="The Broad Institute Genome Sequencing Platform"/>
            <person name="Russ C."/>
            <person name="Cuomo C."/>
            <person name="Shea T."/>
            <person name="Young S.K."/>
            <person name="Zeng Q."/>
            <person name="Koehrsen M."/>
            <person name="Haas B."/>
            <person name="Borodovsky M."/>
            <person name="Guigo R."/>
            <person name="Alvarado L."/>
            <person name="Berlin A."/>
            <person name="Bochicchio J."/>
            <person name="Borenstein D."/>
            <person name="Chapman S."/>
            <person name="Chen Z."/>
            <person name="Freedman E."/>
            <person name="Gellesch M."/>
            <person name="Goldberg J."/>
            <person name="Griggs A."/>
            <person name="Gujja S."/>
            <person name="Heilman E."/>
            <person name="Heiman D."/>
            <person name="Hepburn T."/>
            <person name="Howarth C."/>
            <person name="Jen D."/>
            <person name="Larson L."/>
            <person name="Mehta T."/>
            <person name="Park D."/>
            <person name="Pearson M."/>
            <person name="Roberts A."/>
            <person name="Saif S."/>
            <person name="Shenoy N."/>
            <person name="Sisk P."/>
            <person name="Stolte C."/>
            <person name="Sykes S."/>
            <person name="Thomson T."/>
            <person name="Walk T."/>
            <person name="White J."/>
            <person name="Yandava C."/>
            <person name="Burger G."/>
            <person name="Gray M.W."/>
            <person name="Holland P.W.H."/>
            <person name="King N."/>
            <person name="Lang F.B.F."/>
            <person name="Roger A.J."/>
            <person name="Ruiz-Trillo I."/>
            <person name="Lander E."/>
            <person name="Nusbaum C."/>
        </authorList>
    </citation>
    <scope>NUCLEOTIDE SEQUENCE [LARGE SCALE GENOMIC DNA]</scope>
    <source>
        <strain evidence="3 4">ATCC 50062</strain>
    </source>
</reference>
<name>A0A0L0DB51_THETB</name>
<evidence type="ECO:0000313" key="4">
    <source>
        <dbReference type="Proteomes" id="UP000054408"/>
    </source>
</evidence>
<dbReference type="PANTHER" id="PTHR21250">
    <property type="entry name" value="PRE-RRNA-PROCESSING PROTEIN TSR2 HOMOLOG"/>
    <property type="match status" value="1"/>
</dbReference>
<protein>
    <recommendedName>
        <fullName evidence="5">Pre-rRNA-processing protein TSR2</fullName>
    </recommendedName>
</protein>
<keyword evidence="2" id="KW-0698">rRNA processing</keyword>
<dbReference type="InterPro" id="IPR019398">
    <property type="entry name" value="Pre-rRNA_process_TSR2"/>
</dbReference>
<accession>A0A0L0DB51</accession>
<gene>
    <name evidence="3" type="ORF">AMSG_04972</name>
</gene>
<dbReference type="Pfam" id="PF10273">
    <property type="entry name" value="WGG"/>
    <property type="match status" value="1"/>
</dbReference>